<evidence type="ECO:0000313" key="2">
    <source>
        <dbReference type="Proteomes" id="UP000664521"/>
    </source>
</evidence>
<keyword evidence="2" id="KW-1185">Reference proteome</keyword>
<protein>
    <submittedName>
        <fullName evidence="1">Uncharacterized protein</fullName>
    </submittedName>
</protein>
<dbReference type="OrthoDB" id="1744869at2759"/>
<dbReference type="Proteomes" id="UP000664521">
    <property type="component" value="Unassembled WGS sequence"/>
</dbReference>
<evidence type="ECO:0000313" key="1">
    <source>
        <dbReference type="EMBL" id="CAF9903422.1"/>
    </source>
</evidence>
<reference evidence="1" key="1">
    <citation type="submission" date="2021-03" db="EMBL/GenBank/DDBJ databases">
        <authorList>
            <person name="Tagirdzhanova G."/>
        </authorList>
    </citation>
    <scope>NUCLEOTIDE SEQUENCE</scope>
</reference>
<name>A0A8H3EGA2_9LECA</name>
<gene>
    <name evidence="1" type="ORF">HETSPECPRED_000263</name>
</gene>
<dbReference type="AlphaFoldDB" id="A0A8H3EGA2"/>
<organism evidence="1 2">
    <name type="scientific">Heterodermia speciosa</name>
    <dbReference type="NCBI Taxonomy" id="116794"/>
    <lineage>
        <taxon>Eukaryota</taxon>
        <taxon>Fungi</taxon>
        <taxon>Dikarya</taxon>
        <taxon>Ascomycota</taxon>
        <taxon>Pezizomycotina</taxon>
        <taxon>Lecanoromycetes</taxon>
        <taxon>OSLEUM clade</taxon>
        <taxon>Lecanoromycetidae</taxon>
        <taxon>Caliciales</taxon>
        <taxon>Physciaceae</taxon>
        <taxon>Heterodermia</taxon>
    </lineage>
</organism>
<proteinExistence type="predicted"/>
<sequence>MQQVDLVAAVVDGIPFPKNSASGRSPELESVVKDGSAEGISILLTDTESAMPDLWSTQPQKLRCPTIGTVTFQFEAKLDLNCTAPPTNPPKQVWQSFQLPVANTLFQNGRTSTLLAQRWRRSTASATESEMIQVRNTHMLNQKLHINGFPRSSHAIIPELPLSAITYPRTIAASGGNVIKALEVPNGSKAGLSVPASTELEESVSMWNESQNLPAQPAMVWALVTPRESHLDHRRLPSMNLRSALGSGSRLLKVISGGGGWGAKKGLLALDPEIEYSKYHDESEPIFDFDNDIDFAQRLAFRDVVRRGDVVTFYIHDRVNGSTSRAQDNSSPDFRESTTKPSIMLETIPSELGTKLAPKLNGVGIYPWYARNHFGMASESMVLAIHRDDEGCAAQPRSGQGHTIVRTKIDVPYTHCLIGSEASSLA</sequence>
<accession>A0A8H3EGA2</accession>
<dbReference type="EMBL" id="CAJPDS010000001">
    <property type="protein sequence ID" value="CAF9903422.1"/>
    <property type="molecule type" value="Genomic_DNA"/>
</dbReference>
<comment type="caution">
    <text evidence="1">The sequence shown here is derived from an EMBL/GenBank/DDBJ whole genome shotgun (WGS) entry which is preliminary data.</text>
</comment>